<name>A0ACC2URY2_9FUNG</name>
<organism evidence="1 2">
    <name type="scientific">Entomophthora muscae</name>
    <dbReference type="NCBI Taxonomy" id="34485"/>
    <lineage>
        <taxon>Eukaryota</taxon>
        <taxon>Fungi</taxon>
        <taxon>Fungi incertae sedis</taxon>
        <taxon>Zoopagomycota</taxon>
        <taxon>Entomophthoromycotina</taxon>
        <taxon>Entomophthoromycetes</taxon>
        <taxon>Entomophthorales</taxon>
        <taxon>Entomophthoraceae</taxon>
        <taxon>Entomophthora</taxon>
    </lineage>
</organism>
<comment type="caution">
    <text evidence="1">The sequence shown here is derived from an EMBL/GenBank/DDBJ whole genome shotgun (WGS) entry which is preliminary data.</text>
</comment>
<keyword evidence="2" id="KW-1185">Reference proteome</keyword>
<sequence length="122" mass="13456">MLYGREAATPSILGPPLIKFDTSANPEAHVKDLTNCIIDIQATAYSTAYKVKALELSPSNAARAPLSEYQIGDLVLYYQNHIDGRAHKLDFLWVGPCEVIFKKGVEYTATAPMLTFCQHGHC</sequence>
<reference evidence="1" key="1">
    <citation type="submission" date="2022-04" db="EMBL/GenBank/DDBJ databases">
        <title>Genome of the entomopathogenic fungus Entomophthora muscae.</title>
        <authorList>
            <person name="Elya C."/>
            <person name="Lovett B.R."/>
            <person name="Lee E."/>
            <person name="Macias A.M."/>
            <person name="Hajek A.E."/>
            <person name="De Bivort B.L."/>
            <person name="Kasson M.T."/>
            <person name="De Fine Licht H.H."/>
            <person name="Stajich J.E."/>
        </authorList>
    </citation>
    <scope>NUCLEOTIDE SEQUENCE</scope>
    <source>
        <strain evidence="1">Berkeley</strain>
    </source>
</reference>
<accession>A0ACC2URY2</accession>
<gene>
    <name evidence="1" type="ORF">DSO57_1011623</name>
</gene>
<protein>
    <submittedName>
        <fullName evidence="1">Uncharacterized protein</fullName>
    </submittedName>
</protein>
<proteinExistence type="predicted"/>
<dbReference type="EMBL" id="QTSX02000040">
    <property type="protein sequence ID" value="KAJ9089568.1"/>
    <property type="molecule type" value="Genomic_DNA"/>
</dbReference>
<evidence type="ECO:0000313" key="1">
    <source>
        <dbReference type="EMBL" id="KAJ9089568.1"/>
    </source>
</evidence>
<evidence type="ECO:0000313" key="2">
    <source>
        <dbReference type="Proteomes" id="UP001165960"/>
    </source>
</evidence>
<dbReference type="Proteomes" id="UP001165960">
    <property type="component" value="Unassembled WGS sequence"/>
</dbReference>